<sequence length="170" mass="19511">MTEEMNVDEDAAVLDVGRPDNHVCPVCLRSFTSRIGLGLHKKKQHPVEYNEEINIVRVKPRWSEEKIRILAMDEAQAPPRTMSINIYLWERRDEFISLESIKGVRRKQSYKDLVTTYRDQLLAEKVDESLERQCSVPVVPTETPLSGSEAAMNWLMAKVDDIIPEMNGGK</sequence>
<evidence type="ECO:0000256" key="1">
    <source>
        <dbReference type="PROSITE-ProRule" id="PRU00042"/>
    </source>
</evidence>
<reference evidence="3" key="1">
    <citation type="submission" date="2024-04" db="EMBL/GenBank/DDBJ databases">
        <authorList>
            <consortium name="Molecular Ecology Group"/>
        </authorList>
    </citation>
    <scope>NUCLEOTIDE SEQUENCE</scope>
</reference>
<evidence type="ECO:0000259" key="2">
    <source>
        <dbReference type="PROSITE" id="PS50157"/>
    </source>
</evidence>
<keyword evidence="4" id="KW-1185">Reference proteome</keyword>
<name>A0AAV2MZY2_9HYME</name>
<dbReference type="EMBL" id="CAXIPU020000891">
    <property type="protein sequence ID" value="CAL1672742.1"/>
    <property type="molecule type" value="Genomic_DNA"/>
</dbReference>
<feature type="domain" description="C2H2-type" evidence="2">
    <location>
        <begin position="22"/>
        <end position="50"/>
    </location>
</feature>
<dbReference type="InterPro" id="IPR013087">
    <property type="entry name" value="Znf_C2H2_type"/>
</dbReference>
<gene>
    <name evidence="3" type="ORF">LPLAT_LOCUS10640</name>
</gene>
<keyword evidence="1" id="KW-0479">Metal-binding</keyword>
<dbReference type="PROSITE" id="PS50157">
    <property type="entry name" value="ZINC_FINGER_C2H2_2"/>
    <property type="match status" value="1"/>
</dbReference>
<organism evidence="3 4">
    <name type="scientific">Lasius platythorax</name>
    <dbReference type="NCBI Taxonomy" id="488582"/>
    <lineage>
        <taxon>Eukaryota</taxon>
        <taxon>Metazoa</taxon>
        <taxon>Ecdysozoa</taxon>
        <taxon>Arthropoda</taxon>
        <taxon>Hexapoda</taxon>
        <taxon>Insecta</taxon>
        <taxon>Pterygota</taxon>
        <taxon>Neoptera</taxon>
        <taxon>Endopterygota</taxon>
        <taxon>Hymenoptera</taxon>
        <taxon>Apocrita</taxon>
        <taxon>Aculeata</taxon>
        <taxon>Formicoidea</taxon>
        <taxon>Formicidae</taxon>
        <taxon>Formicinae</taxon>
        <taxon>Lasius</taxon>
        <taxon>Lasius</taxon>
    </lineage>
</organism>
<evidence type="ECO:0000313" key="3">
    <source>
        <dbReference type="EMBL" id="CAL1672742.1"/>
    </source>
</evidence>
<proteinExistence type="predicted"/>
<keyword evidence="1" id="KW-0862">Zinc</keyword>
<protein>
    <recommendedName>
        <fullName evidence="2">C2H2-type domain-containing protein</fullName>
    </recommendedName>
</protein>
<accession>A0AAV2MZY2</accession>
<dbReference type="PROSITE" id="PS00028">
    <property type="entry name" value="ZINC_FINGER_C2H2_1"/>
    <property type="match status" value="1"/>
</dbReference>
<dbReference type="AlphaFoldDB" id="A0AAV2MZY2"/>
<evidence type="ECO:0000313" key="4">
    <source>
        <dbReference type="Proteomes" id="UP001497644"/>
    </source>
</evidence>
<comment type="caution">
    <text evidence="3">The sequence shown here is derived from an EMBL/GenBank/DDBJ whole genome shotgun (WGS) entry which is preliminary data.</text>
</comment>
<dbReference type="GO" id="GO:0008270">
    <property type="term" value="F:zinc ion binding"/>
    <property type="evidence" value="ECO:0007669"/>
    <property type="project" value="UniProtKB-KW"/>
</dbReference>
<keyword evidence="1" id="KW-0863">Zinc-finger</keyword>
<dbReference type="Proteomes" id="UP001497644">
    <property type="component" value="Unassembled WGS sequence"/>
</dbReference>